<dbReference type="PANTHER" id="PTHR23531">
    <property type="entry name" value="QUINOLENE RESISTANCE PROTEIN NORA"/>
    <property type="match status" value="1"/>
</dbReference>
<feature type="transmembrane region" description="Helical" evidence="6">
    <location>
        <begin position="383"/>
        <end position="403"/>
    </location>
</feature>
<proteinExistence type="predicted"/>
<feature type="transmembrane region" description="Helical" evidence="6">
    <location>
        <begin position="320"/>
        <end position="346"/>
    </location>
</feature>
<keyword evidence="3 6" id="KW-1133">Transmembrane helix</keyword>
<evidence type="ECO:0000313" key="8">
    <source>
        <dbReference type="EMBL" id="MFD1890326.1"/>
    </source>
</evidence>
<keyword evidence="9" id="KW-1185">Reference proteome</keyword>
<dbReference type="Proteomes" id="UP001597326">
    <property type="component" value="Unassembled WGS sequence"/>
</dbReference>
<protein>
    <submittedName>
        <fullName evidence="8">MFS transporter</fullName>
    </submittedName>
</protein>
<evidence type="ECO:0000256" key="1">
    <source>
        <dbReference type="ARBA" id="ARBA00004651"/>
    </source>
</evidence>
<feature type="transmembrane region" description="Helical" evidence="6">
    <location>
        <begin position="69"/>
        <end position="90"/>
    </location>
</feature>
<comment type="caution">
    <text evidence="8">The sequence shown here is derived from an EMBL/GenBank/DDBJ whole genome shotgun (WGS) entry which is preliminary data.</text>
</comment>
<dbReference type="Pfam" id="PF07690">
    <property type="entry name" value="MFS_1"/>
    <property type="match status" value="1"/>
</dbReference>
<evidence type="ECO:0000256" key="5">
    <source>
        <dbReference type="SAM" id="MobiDB-lite"/>
    </source>
</evidence>
<feature type="domain" description="Major facilitator superfamily (MFS) profile" evidence="7">
    <location>
        <begin position="31"/>
        <end position="408"/>
    </location>
</feature>
<evidence type="ECO:0000256" key="2">
    <source>
        <dbReference type="ARBA" id="ARBA00022692"/>
    </source>
</evidence>
<evidence type="ECO:0000313" key="9">
    <source>
        <dbReference type="Proteomes" id="UP001597326"/>
    </source>
</evidence>
<dbReference type="SUPFAM" id="SSF103473">
    <property type="entry name" value="MFS general substrate transporter"/>
    <property type="match status" value="1"/>
</dbReference>
<evidence type="ECO:0000256" key="3">
    <source>
        <dbReference type="ARBA" id="ARBA00022989"/>
    </source>
</evidence>
<evidence type="ECO:0000256" key="6">
    <source>
        <dbReference type="SAM" id="Phobius"/>
    </source>
</evidence>
<feature type="compositionally biased region" description="Polar residues" evidence="5">
    <location>
        <begin position="12"/>
        <end position="23"/>
    </location>
</feature>
<feature type="transmembrane region" description="Helical" evidence="6">
    <location>
        <begin position="291"/>
        <end position="314"/>
    </location>
</feature>
<feature type="transmembrane region" description="Helical" evidence="6">
    <location>
        <begin position="232"/>
        <end position="254"/>
    </location>
</feature>
<organism evidence="8 9">
    <name type="scientific">Luteococcus peritonei</name>
    <dbReference type="NCBI Taxonomy" id="88874"/>
    <lineage>
        <taxon>Bacteria</taxon>
        <taxon>Bacillati</taxon>
        <taxon>Actinomycetota</taxon>
        <taxon>Actinomycetes</taxon>
        <taxon>Propionibacteriales</taxon>
        <taxon>Propionibacteriaceae</taxon>
        <taxon>Luteococcus</taxon>
    </lineage>
</organism>
<evidence type="ECO:0000259" key="7">
    <source>
        <dbReference type="PROSITE" id="PS50850"/>
    </source>
</evidence>
<keyword evidence="2 6" id="KW-0812">Transmembrane</keyword>
<reference evidence="9" key="1">
    <citation type="journal article" date="2019" name="Int. J. Syst. Evol. Microbiol.">
        <title>The Global Catalogue of Microorganisms (GCM) 10K type strain sequencing project: providing services to taxonomists for standard genome sequencing and annotation.</title>
        <authorList>
            <consortium name="The Broad Institute Genomics Platform"/>
            <consortium name="The Broad Institute Genome Sequencing Center for Infectious Disease"/>
            <person name="Wu L."/>
            <person name="Ma J."/>
        </authorList>
    </citation>
    <scope>NUCLEOTIDE SEQUENCE [LARGE SCALE GENOMIC DNA]</scope>
    <source>
        <strain evidence="9">CAIM 431</strain>
    </source>
</reference>
<sequence>MGHRHAREGAATNPQQSTPTQRQQARLWTPIFTVLTLANFGTSSIFYMLTSALGAWAVSDLAASQAQAGLVGTAWFIGAFFARLVGGLVTQRLGERVALLVSLGGLFAGTLVYPFITTVGALLALRFVHGLFFGVAATAVAGAALSRIPTERRGEGSGWFSFGLAVGTGLAPFVGAVLQRSRWGMDGVFVAAIGCGAFSLLMVLLAIRQIRPVPRAGSGPSAGWRDLVEPRVLPIALVVCLCALPFGAVLTLLGSFAAEVGLVGAAGLYFLVYALVIMVSRPVAGVLQDRLGDTAIMVPIIVFTIAGLVITALAQAGWMLLVGGALLGLGYGTMVPAGQTVALNLVGSARAGVGISSYFLFVDAGTGIGPFVIGALVEPLGFRAALLVGVAFAGLGLVAMAVLQGRIRRRHDTRG</sequence>
<feature type="transmembrane region" description="Helical" evidence="6">
    <location>
        <begin position="27"/>
        <end position="49"/>
    </location>
</feature>
<dbReference type="EMBL" id="JBHUFZ010000019">
    <property type="protein sequence ID" value="MFD1890326.1"/>
    <property type="molecule type" value="Genomic_DNA"/>
</dbReference>
<comment type="subcellular location">
    <subcellularLocation>
        <location evidence="1">Cell membrane</location>
        <topology evidence="1">Multi-pass membrane protein</topology>
    </subcellularLocation>
</comment>
<feature type="transmembrane region" description="Helical" evidence="6">
    <location>
        <begin position="358"/>
        <end position="377"/>
    </location>
</feature>
<dbReference type="PROSITE" id="PS50850">
    <property type="entry name" value="MFS"/>
    <property type="match status" value="1"/>
</dbReference>
<gene>
    <name evidence="8" type="ORF">ACFSCS_09055</name>
</gene>
<dbReference type="InterPro" id="IPR011701">
    <property type="entry name" value="MFS"/>
</dbReference>
<feature type="transmembrane region" description="Helical" evidence="6">
    <location>
        <begin position="188"/>
        <end position="207"/>
    </location>
</feature>
<dbReference type="InterPro" id="IPR020846">
    <property type="entry name" value="MFS_dom"/>
</dbReference>
<dbReference type="InterPro" id="IPR036259">
    <property type="entry name" value="MFS_trans_sf"/>
</dbReference>
<dbReference type="Gene3D" id="1.20.1250.20">
    <property type="entry name" value="MFS general substrate transporter like domains"/>
    <property type="match status" value="1"/>
</dbReference>
<dbReference type="RefSeq" id="WP_343874595.1">
    <property type="nucleotide sequence ID" value="NZ_BAAAIX010000027.1"/>
</dbReference>
<feature type="transmembrane region" description="Helical" evidence="6">
    <location>
        <begin position="122"/>
        <end position="145"/>
    </location>
</feature>
<evidence type="ECO:0000256" key="4">
    <source>
        <dbReference type="ARBA" id="ARBA00023136"/>
    </source>
</evidence>
<feature type="transmembrane region" description="Helical" evidence="6">
    <location>
        <begin position="260"/>
        <end position="279"/>
    </location>
</feature>
<feature type="transmembrane region" description="Helical" evidence="6">
    <location>
        <begin position="157"/>
        <end position="176"/>
    </location>
</feature>
<accession>A0ABW4RVU4</accession>
<feature type="region of interest" description="Disordered" evidence="5">
    <location>
        <begin position="1"/>
        <end position="23"/>
    </location>
</feature>
<feature type="transmembrane region" description="Helical" evidence="6">
    <location>
        <begin position="97"/>
        <end position="116"/>
    </location>
</feature>
<keyword evidence="4 6" id="KW-0472">Membrane</keyword>
<dbReference type="InterPro" id="IPR052714">
    <property type="entry name" value="MFS_Exporter"/>
</dbReference>
<name>A0ABW4RVU4_9ACTN</name>
<dbReference type="PANTHER" id="PTHR23531:SF1">
    <property type="entry name" value="QUINOLENE RESISTANCE PROTEIN NORA"/>
    <property type="match status" value="1"/>
</dbReference>